<organism evidence="3 4">
    <name type="scientific">Trinickia fusca</name>
    <dbReference type="NCBI Taxonomy" id="2419777"/>
    <lineage>
        <taxon>Bacteria</taxon>
        <taxon>Pseudomonadati</taxon>
        <taxon>Pseudomonadota</taxon>
        <taxon>Betaproteobacteria</taxon>
        <taxon>Burkholderiales</taxon>
        <taxon>Burkholderiaceae</taxon>
        <taxon>Trinickia</taxon>
    </lineage>
</organism>
<proteinExistence type="predicted"/>
<dbReference type="Proteomes" id="UP000280434">
    <property type="component" value="Unassembled WGS sequence"/>
</dbReference>
<dbReference type="GO" id="GO:0016757">
    <property type="term" value="F:glycosyltransferase activity"/>
    <property type="evidence" value="ECO:0007669"/>
    <property type="project" value="InterPro"/>
</dbReference>
<feature type="domain" description="Glycosyltransferase subfamily 4-like N-terminal" evidence="2">
    <location>
        <begin position="15"/>
        <end position="156"/>
    </location>
</feature>
<dbReference type="CDD" id="cd03801">
    <property type="entry name" value="GT4_PimA-like"/>
    <property type="match status" value="1"/>
</dbReference>
<accession>A0A494X246</accession>
<dbReference type="Gene3D" id="3.40.50.2000">
    <property type="entry name" value="Glycogen Phosphorylase B"/>
    <property type="match status" value="2"/>
</dbReference>
<dbReference type="Pfam" id="PF13439">
    <property type="entry name" value="Glyco_transf_4"/>
    <property type="match status" value="1"/>
</dbReference>
<evidence type="ECO:0000313" key="3">
    <source>
        <dbReference type="EMBL" id="RKP44400.1"/>
    </source>
</evidence>
<dbReference type="InterPro" id="IPR001296">
    <property type="entry name" value="Glyco_trans_1"/>
</dbReference>
<dbReference type="EMBL" id="RBZV01000013">
    <property type="protein sequence ID" value="RKP44400.1"/>
    <property type="molecule type" value="Genomic_DNA"/>
</dbReference>
<dbReference type="InterPro" id="IPR028098">
    <property type="entry name" value="Glyco_trans_4-like_N"/>
</dbReference>
<protein>
    <submittedName>
        <fullName evidence="3">Glycosyltransferase family 1 protein</fullName>
    </submittedName>
</protein>
<evidence type="ECO:0000259" key="1">
    <source>
        <dbReference type="Pfam" id="PF00534"/>
    </source>
</evidence>
<name>A0A494X246_9BURK</name>
<feature type="domain" description="Glycosyl transferase family 1" evidence="1">
    <location>
        <begin position="175"/>
        <end position="328"/>
    </location>
</feature>
<gene>
    <name evidence="3" type="ORF">D7S89_23045</name>
</gene>
<evidence type="ECO:0000259" key="2">
    <source>
        <dbReference type="Pfam" id="PF13439"/>
    </source>
</evidence>
<dbReference type="AlphaFoldDB" id="A0A494X246"/>
<keyword evidence="3" id="KW-0808">Transferase</keyword>
<comment type="caution">
    <text evidence="3">The sequence shown here is derived from an EMBL/GenBank/DDBJ whole genome shotgun (WGS) entry which is preliminary data.</text>
</comment>
<sequence length="358" mass="38568">MKIVHLANHAKVIGNGIVNMMVDLACMQARAGHEVTVASSGGGFETLLAREGVRHISLPQSPKLQRLPAMLAGFRRLIAQCNPDIVHAHMMTGTLLARFGTLRRHYAVVTTVHNEFQKSARLMGFGDCVVAVTEAVAASMERRGVPKARLRTVRNGTIGTPRLAPAPSPQSPELDHPNIVTVAGMSERKGIADILRAFALLRERMPEATLYLVGDGPDRAAFESLARELGSPERIHFTGFEADPRSYLAQADVFVLASHREPGGLVLSEAREAGCAIVATRVDGNPEMLDGGDAGLLVPPSDPKALADAIGLLLTDKATHAAFRAKARANLESFHVQRVCKGYLSIYQQVHHGLQPSR</sequence>
<dbReference type="RefSeq" id="WP_121281181.1">
    <property type="nucleotide sequence ID" value="NZ_RBZV01000013.1"/>
</dbReference>
<keyword evidence="4" id="KW-1185">Reference proteome</keyword>
<evidence type="ECO:0000313" key="4">
    <source>
        <dbReference type="Proteomes" id="UP000280434"/>
    </source>
</evidence>
<dbReference type="PANTHER" id="PTHR12526:SF630">
    <property type="entry name" value="GLYCOSYLTRANSFERASE"/>
    <property type="match status" value="1"/>
</dbReference>
<dbReference type="SUPFAM" id="SSF53756">
    <property type="entry name" value="UDP-Glycosyltransferase/glycogen phosphorylase"/>
    <property type="match status" value="1"/>
</dbReference>
<dbReference type="PANTHER" id="PTHR12526">
    <property type="entry name" value="GLYCOSYLTRANSFERASE"/>
    <property type="match status" value="1"/>
</dbReference>
<reference evidence="3 4" key="1">
    <citation type="submission" date="2018-10" db="EMBL/GenBank/DDBJ databases">
        <title>Paraburkholderia sp. 7MK8-2, isolated from soil.</title>
        <authorList>
            <person name="Gao Z.-H."/>
            <person name="Qiu L.-H."/>
        </authorList>
    </citation>
    <scope>NUCLEOTIDE SEQUENCE [LARGE SCALE GENOMIC DNA]</scope>
    <source>
        <strain evidence="3 4">7MK8-2</strain>
    </source>
</reference>
<dbReference type="OrthoDB" id="9813211at2"/>
<dbReference type="Pfam" id="PF00534">
    <property type="entry name" value="Glycos_transf_1"/>
    <property type="match status" value="1"/>
</dbReference>